<keyword evidence="3" id="KW-1185">Reference proteome</keyword>
<organism evidence="2 3">
    <name type="scientific">Desulfolutivibrio sulfodismutans</name>
    <dbReference type="NCBI Taxonomy" id="63561"/>
    <lineage>
        <taxon>Bacteria</taxon>
        <taxon>Pseudomonadati</taxon>
        <taxon>Thermodesulfobacteriota</taxon>
        <taxon>Desulfovibrionia</taxon>
        <taxon>Desulfovibrionales</taxon>
        <taxon>Desulfovibrionaceae</taxon>
        <taxon>Desulfolutivibrio</taxon>
    </lineage>
</organism>
<dbReference type="RefSeq" id="WP_163301706.1">
    <property type="nucleotide sequence ID" value="NZ_JAAGRQ010000024.1"/>
</dbReference>
<accession>A0A7K3NLD1</accession>
<proteinExistence type="predicted"/>
<evidence type="ECO:0000313" key="2">
    <source>
        <dbReference type="EMBL" id="NDY56653.1"/>
    </source>
</evidence>
<feature type="region of interest" description="Disordered" evidence="1">
    <location>
        <begin position="225"/>
        <end position="244"/>
    </location>
</feature>
<dbReference type="AlphaFoldDB" id="A0A7K3NLD1"/>
<name>A0A7K3NLD1_9BACT</name>
<feature type="compositionally biased region" description="Polar residues" evidence="1">
    <location>
        <begin position="226"/>
        <end position="235"/>
    </location>
</feature>
<dbReference type="EMBL" id="JAAGRQ010000024">
    <property type="protein sequence ID" value="NDY56653.1"/>
    <property type="molecule type" value="Genomic_DNA"/>
</dbReference>
<sequence>MAGYVASGILYGGIINAPLKKLGNCRKFAITPNATIKKRTSKMIGTYGQVLDSASMAEPAKLVIEMDEWNTDNLRDAAMGTVIEATQEAGNDVEKSFDLTTVEHGGYYDLGKRRVSGVSVTVASVTKIEGTDYELDAEIGYIKFLEHIGSTGSAVVTFDCAAIAAGAIILGGTESTIKRHYLLRAHNEVDGSHWEIEVWEATLKPTSETDYLADDYSVLGFEGEMNTPTGKTSPYETRRFPAAA</sequence>
<protein>
    <submittedName>
        <fullName evidence="2">Uncharacterized protein</fullName>
    </submittedName>
</protein>
<evidence type="ECO:0000256" key="1">
    <source>
        <dbReference type="SAM" id="MobiDB-lite"/>
    </source>
</evidence>
<reference evidence="2 3" key="1">
    <citation type="submission" date="2020-02" db="EMBL/GenBank/DDBJ databases">
        <title>Comparative genomics of sulfur disproportionating microorganisms.</title>
        <authorList>
            <person name="Ward L.M."/>
            <person name="Bertran E."/>
            <person name="Johnston D.T."/>
        </authorList>
    </citation>
    <scope>NUCLEOTIDE SEQUENCE [LARGE SCALE GENOMIC DNA]</scope>
    <source>
        <strain evidence="2 3">DSM 3696</strain>
    </source>
</reference>
<dbReference type="Proteomes" id="UP000469724">
    <property type="component" value="Unassembled WGS sequence"/>
</dbReference>
<evidence type="ECO:0000313" key="3">
    <source>
        <dbReference type="Proteomes" id="UP000469724"/>
    </source>
</evidence>
<gene>
    <name evidence="2" type="ORF">G3N56_07840</name>
</gene>
<comment type="caution">
    <text evidence="2">The sequence shown here is derived from an EMBL/GenBank/DDBJ whole genome shotgun (WGS) entry which is preliminary data.</text>
</comment>